<name>A0A133VN55_9EURY</name>
<accession>A0A133VN55</accession>
<feature type="transmembrane region" description="Helical" evidence="5">
    <location>
        <begin position="256"/>
        <end position="275"/>
    </location>
</feature>
<keyword evidence="8" id="KW-1185">Reference proteome</keyword>
<feature type="transmembrane region" description="Helical" evidence="5">
    <location>
        <begin position="21"/>
        <end position="39"/>
    </location>
</feature>
<dbReference type="InterPro" id="IPR022764">
    <property type="entry name" value="Peptidase_S54_rhomboid_dom"/>
</dbReference>
<feature type="transmembrane region" description="Helical" evidence="5">
    <location>
        <begin position="75"/>
        <end position="91"/>
    </location>
</feature>
<protein>
    <recommendedName>
        <fullName evidence="6">Peptidase S54 rhomboid domain-containing protein</fullName>
    </recommendedName>
</protein>
<keyword evidence="3 5" id="KW-1133">Transmembrane helix</keyword>
<evidence type="ECO:0000313" key="8">
    <source>
        <dbReference type="Proteomes" id="UP000070256"/>
    </source>
</evidence>
<evidence type="ECO:0000256" key="5">
    <source>
        <dbReference type="SAM" id="Phobius"/>
    </source>
</evidence>
<feature type="transmembrane region" description="Helical" evidence="5">
    <location>
        <begin position="98"/>
        <end position="116"/>
    </location>
</feature>
<evidence type="ECO:0000256" key="1">
    <source>
        <dbReference type="ARBA" id="ARBA00004141"/>
    </source>
</evidence>
<feature type="transmembrane region" description="Helical" evidence="5">
    <location>
        <begin position="160"/>
        <end position="178"/>
    </location>
</feature>
<comment type="caution">
    <text evidence="7">The sequence shown here is derived from an EMBL/GenBank/DDBJ whole genome shotgun (WGS) entry which is preliminary data.</text>
</comment>
<feature type="transmembrane region" description="Helical" evidence="5">
    <location>
        <begin position="184"/>
        <end position="202"/>
    </location>
</feature>
<dbReference type="Gene3D" id="1.20.1540.10">
    <property type="entry name" value="Rhomboid-like"/>
    <property type="match status" value="1"/>
</dbReference>
<dbReference type="Proteomes" id="UP000070256">
    <property type="component" value="Unassembled WGS sequence"/>
</dbReference>
<dbReference type="InterPro" id="IPR035952">
    <property type="entry name" value="Rhomboid-like_sf"/>
</dbReference>
<feature type="transmembrane region" description="Helical" evidence="5">
    <location>
        <begin position="128"/>
        <end position="148"/>
    </location>
</feature>
<evidence type="ECO:0000256" key="2">
    <source>
        <dbReference type="ARBA" id="ARBA00022692"/>
    </source>
</evidence>
<dbReference type="SUPFAM" id="SSF144091">
    <property type="entry name" value="Rhomboid-like"/>
    <property type="match status" value="1"/>
</dbReference>
<keyword evidence="4 5" id="KW-0472">Membrane</keyword>
<evidence type="ECO:0000313" key="7">
    <source>
        <dbReference type="EMBL" id="KXB07860.1"/>
    </source>
</evidence>
<sequence length="282" mass="31732">MGFELRFELLKEIAEHVELKDILLIVSVPVVAILVFLLPDSTQEALVLNYKDPSPVTLFTKTFVHRGVDHLKNNLTAYIFFAVPSFLMSALTRQKRRFYLCFLLFVLVFPFILSSLNLHFIDAETGRGLSGVVSAFLGFMPVSVYLFLKEKMAEDLKISFSVSLVLFALGSIAFLFVGPLAQKLLWLVIIYSLAVFTLWSSTREVDFGKLIESLKGELARQNYLLFSTVSVLVFLLSVPLLFPVELVRGGGFVNVLAHYFGFALGFFVPYLAVSLHEAKRNL</sequence>
<keyword evidence="2 5" id="KW-0812">Transmembrane</keyword>
<gene>
    <name evidence="7" type="ORF">AKJ58_01605</name>
</gene>
<feature type="domain" description="Peptidase S54 rhomboid" evidence="6">
    <location>
        <begin position="57"/>
        <end position="179"/>
    </location>
</feature>
<proteinExistence type="predicted"/>
<comment type="subcellular location">
    <subcellularLocation>
        <location evidence="1">Membrane</location>
        <topology evidence="1">Multi-pass membrane protein</topology>
    </subcellularLocation>
</comment>
<dbReference type="GO" id="GO:0004252">
    <property type="term" value="F:serine-type endopeptidase activity"/>
    <property type="evidence" value="ECO:0007669"/>
    <property type="project" value="InterPro"/>
</dbReference>
<dbReference type="EMBL" id="LHYK01000028">
    <property type="protein sequence ID" value="KXB07860.1"/>
    <property type="molecule type" value="Genomic_DNA"/>
</dbReference>
<dbReference type="GO" id="GO:0016020">
    <property type="term" value="C:membrane"/>
    <property type="evidence" value="ECO:0007669"/>
    <property type="project" value="UniProtKB-SubCell"/>
</dbReference>
<evidence type="ECO:0000256" key="3">
    <source>
        <dbReference type="ARBA" id="ARBA00022989"/>
    </source>
</evidence>
<dbReference type="AlphaFoldDB" id="A0A133VN55"/>
<evidence type="ECO:0000256" key="4">
    <source>
        <dbReference type="ARBA" id="ARBA00023136"/>
    </source>
</evidence>
<evidence type="ECO:0000259" key="6">
    <source>
        <dbReference type="Pfam" id="PF01694"/>
    </source>
</evidence>
<feature type="transmembrane region" description="Helical" evidence="5">
    <location>
        <begin position="223"/>
        <end position="244"/>
    </location>
</feature>
<organism evidence="7 8">
    <name type="scientific">candidate division MSBL1 archaeon SCGC-AAA385D11</name>
    <dbReference type="NCBI Taxonomy" id="1698286"/>
    <lineage>
        <taxon>Archaea</taxon>
        <taxon>Methanobacteriati</taxon>
        <taxon>Methanobacteriota</taxon>
        <taxon>candidate division MSBL1</taxon>
    </lineage>
</organism>
<dbReference type="Pfam" id="PF01694">
    <property type="entry name" value="Rhomboid"/>
    <property type="match status" value="1"/>
</dbReference>
<reference evidence="7 8" key="1">
    <citation type="journal article" date="2016" name="Sci. Rep.">
        <title>Metabolic traits of an uncultured archaeal lineage -MSBL1- from brine pools of the Red Sea.</title>
        <authorList>
            <person name="Mwirichia R."/>
            <person name="Alam I."/>
            <person name="Rashid M."/>
            <person name="Vinu M."/>
            <person name="Ba-Alawi W."/>
            <person name="Anthony Kamau A."/>
            <person name="Kamanda Ngugi D."/>
            <person name="Goker M."/>
            <person name="Klenk H.P."/>
            <person name="Bajic V."/>
            <person name="Stingl U."/>
        </authorList>
    </citation>
    <scope>NUCLEOTIDE SEQUENCE [LARGE SCALE GENOMIC DNA]</scope>
    <source>
        <strain evidence="7">SCGC-AAA385D11</strain>
    </source>
</reference>